<organism evidence="1 2">
    <name type="scientific">Yarrowia lipolytica</name>
    <name type="common">Candida lipolytica</name>
    <dbReference type="NCBI Taxonomy" id="4952"/>
    <lineage>
        <taxon>Eukaryota</taxon>
        <taxon>Fungi</taxon>
        <taxon>Dikarya</taxon>
        <taxon>Ascomycota</taxon>
        <taxon>Saccharomycotina</taxon>
        <taxon>Dipodascomycetes</taxon>
        <taxon>Dipodascales</taxon>
        <taxon>Dipodascales incertae sedis</taxon>
        <taxon>Yarrowia</taxon>
    </lineage>
</organism>
<dbReference type="RefSeq" id="XP_068138783.1">
    <property type="nucleotide sequence ID" value="XM_068282682.1"/>
</dbReference>
<dbReference type="Proteomes" id="UP000182444">
    <property type="component" value="Chromosome 1D"/>
</dbReference>
<name>A0A1D8NE94_YARLL</name>
<protein>
    <submittedName>
        <fullName evidence="1">Uncharacterized protein</fullName>
    </submittedName>
</protein>
<proteinExistence type="predicted"/>
<evidence type="ECO:0000313" key="2">
    <source>
        <dbReference type="Proteomes" id="UP000182444"/>
    </source>
</evidence>
<accession>A0A1D8NE94</accession>
<reference evidence="1 2" key="1">
    <citation type="journal article" date="2016" name="PLoS ONE">
        <title>Sequence Assembly of Yarrowia lipolytica Strain W29/CLIB89 Shows Transposable Element Diversity.</title>
        <authorList>
            <person name="Magnan C."/>
            <person name="Yu J."/>
            <person name="Chang I."/>
            <person name="Jahn E."/>
            <person name="Kanomata Y."/>
            <person name="Wu J."/>
            <person name="Zeller M."/>
            <person name="Oakes M."/>
            <person name="Baldi P."/>
            <person name="Sandmeyer S."/>
        </authorList>
    </citation>
    <scope>NUCLEOTIDE SEQUENCE [LARGE SCALE GENOMIC DNA]</scope>
    <source>
        <strain evidence="2">CLIB89(W29)</strain>
    </source>
</reference>
<dbReference type="AlphaFoldDB" id="A0A1D8NE94"/>
<gene>
    <name evidence="1" type="ORF">YALI1_D15288g</name>
</gene>
<dbReference type="VEuPathDB" id="FungiDB:YALI1_D15288g"/>
<sequence>MFLKTTLSSTLWDGIHTVQSTVNSQQSTVHSCKSNSNQLLYNTCTSTRTSGNMNTPDCYVTGSHDCMSCFKSTYQVRYVALQGASALVLLQLQAVMEDIVAFSN</sequence>
<dbReference type="EMBL" id="CP017556">
    <property type="protein sequence ID" value="AOW03960.1"/>
    <property type="molecule type" value="Genomic_DNA"/>
</dbReference>
<evidence type="ECO:0000313" key="1">
    <source>
        <dbReference type="EMBL" id="AOW03960.1"/>
    </source>
</evidence>
<dbReference type="GeneID" id="94583293"/>